<evidence type="ECO:0000256" key="3">
    <source>
        <dbReference type="ARBA" id="ARBA00022490"/>
    </source>
</evidence>
<dbReference type="InterPro" id="IPR051385">
    <property type="entry name" value="Ceramide-binding_SVF1"/>
</dbReference>
<sequence length="383" mass="42906">MASWFSQISSTVSNVAGTTKKGSVTTPGDTAKDGQYYSELVGKDYEWALASGSATENQIFYMTTKTGGFIFVQLIYSAIGLFKPTVSFTCRFYDPASSTNKFKNFNQSSEFTLSKDRRSVKTEFFNITLDPAMSKFKISITHPDLVVDLDYVRIDNGFKVGDGKTYLGGKDQASAAGIVSHKFWPRCTAKGTFIIEKQFHEVDAHGMFIHAIQGMQPQLIASKWNFVDFQSEDAALSIMQFTTTKQYGGIEVNQGSIVFKDKLISVSVENNVELMDLKLDEDTGYEIPQHVKLTWKGKTIEKNEDGQAENVSVVMVVKLKNLIDKIDILSEIPWFLKKIVQTFVVKPYIYQWIDDATAEITVGDEIQTSSGRCYQELVFVSGF</sequence>
<accession>A0A0B7MWA4</accession>
<name>A0A0B7MWA4_9FUNG</name>
<keyword evidence="3" id="KW-0963">Cytoplasm</keyword>
<gene>
    <name evidence="6" type="primary">PARPA_00851.1 scaffold 1159</name>
</gene>
<feature type="domain" description="Svf1-like C-terminal" evidence="5">
    <location>
        <begin position="215"/>
        <end position="381"/>
    </location>
</feature>
<keyword evidence="7" id="KW-1185">Reference proteome</keyword>
<evidence type="ECO:0000256" key="1">
    <source>
        <dbReference type="ARBA" id="ARBA00004496"/>
    </source>
</evidence>
<proteinExistence type="inferred from homology"/>
<comment type="subcellular location">
    <subcellularLocation>
        <location evidence="1">Cytoplasm</location>
    </subcellularLocation>
</comment>
<evidence type="ECO:0008006" key="8">
    <source>
        <dbReference type="Google" id="ProtNLM"/>
    </source>
</evidence>
<evidence type="ECO:0000313" key="6">
    <source>
        <dbReference type="EMBL" id="CEP07555.1"/>
    </source>
</evidence>
<comment type="similarity">
    <text evidence="2">Belongs to the SVF1 family.</text>
</comment>
<dbReference type="GO" id="GO:0006979">
    <property type="term" value="P:response to oxidative stress"/>
    <property type="evidence" value="ECO:0007669"/>
    <property type="project" value="InterPro"/>
</dbReference>
<evidence type="ECO:0000259" key="4">
    <source>
        <dbReference type="Pfam" id="PF08622"/>
    </source>
</evidence>
<dbReference type="SUPFAM" id="SSF159245">
    <property type="entry name" value="AttH-like"/>
    <property type="match status" value="1"/>
</dbReference>
<dbReference type="GO" id="GO:0005737">
    <property type="term" value="C:cytoplasm"/>
    <property type="evidence" value="ECO:0007669"/>
    <property type="project" value="UniProtKB-SubCell"/>
</dbReference>
<protein>
    <recommendedName>
        <fullName evidence="8">Svf1-like C-terminal domain-containing protein</fullName>
    </recommendedName>
</protein>
<dbReference type="Pfam" id="PF17187">
    <property type="entry name" value="Svf1_C"/>
    <property type="match status" value="1"/>
</dbReference>
<reference evidence="6 7" key="1">
    <citation type="submission" date="2014-09" db="EMBL/GenBank/DDBJ databases">
        <authorList>
            <person name="Ellenberger Sabrina"/>
        </authorList>
    </citation>
    <scope>NUCLEOTIDE SEQUENCE [LARGE SCALE GENOMIC DNA]</scope>
    <source>
        <strain evidence="6 7">CBS 412.66</strain>
    </source>
</reference>
<dbReference type="AlphaFoldDB" id="A0A0B7MWA4"/>
<feature type="domain" description="Svf1-like N-terminal" evidence="4">
    <location>
        <begin position="55"/>
        <end position="213"/>
    </location>
</feature>
<evidence type="ECO:0000259" key="5">
    <source>
        <dbReference type="Pfam" id="PF17187"/>
    </source>
</evidence>
<dbReference type="EMBL" id="LN719301">
    <property type="protein sequence ID" value="CEP07555.1"/>
    <property type="molecule type" value="Genomic_DNA"/>
</dbReference>
<dbReference type="Pfam" id="PF08622">
    <property type="entry name" value="Svf1"/>
    <property type="match status" value="1"/>
</dbReference>
<dbReference type="PANTHER" id="PTHR47107:SF1">
    <property type="entry name" value="CERAMIDE-BINDING PROTEIN SVF1-RELATED"/>
    <property type="match status" value="1"/>
</dbReference>
<dbReference type="InterPro" id="IPR013931">
    <property type="entry name" value="Svf1-like_N"/>
</dbReference>
<organism evidence="6 7">
    <name type="scientific">Parasitella parasitica</name>
    <dbReference type="NCBI Taxonomy" id="35722"/>
    <lineage>
        <taxon>Eukaryota</taxon>
        <taxon>Fungi</taxon>
        <taxon>Fungi incertae sedis</taxon>
        <taxon>Mucoromycota</taxon>
        <taxon>Mucoromycotina</taxon>
        <taxon>Mucoromycetes</taxon>
        <taxon>Mucorales</taxon>
        <taxon>Mucorineae</taxon>
        <taxon>Mucoraceae</taxon>
        <taxon>Parasitella</taxon>
    </lineage>
</organism>
<dbReference type="InterPro" id="IPR033394">
    <property type="entry name" value="Svf1-like_C"/>
</dbReference>
<dbReference type="PANTHER" id="PTHR47107">
    <property type="entry name" value="SVF1-LIKE PROTEIN YDR222W-RELATED"/>
    <property type="match status" value="1"/>
</dbReference>
<evidence type="ECO:0000256" key="2">
    <source>
        <dbReference type="ARBA" id="ARBA00009069"/>
    </source>
</evidence>
<evidence type="ECO:0000313" key="7">
    <source>
        <dbReference type="Proteomes" id="UP000054107"/>
    </source>
</evidence>
<dbReference type="OrthoDB" id="2590239at2759"/>
<dbReference type="Proteomes" id="UP000054107">
    <property type="component" value="Unassembled WGS sequence"/>
</dbReference>